<keyword evidence="2" id="KW-1185">Reference proteome</keyword>
<dbReference type="Proteomes" id="UP000000536">
    <property type="component" value="Chromosome"/>
</dbReference>
<dbReference type="SUPFAM" id="SSF56524">
    <property type="entry name" value="Oxidoreductase molybdopterin-binding domain"/>
    <property type="match status" value="1"/>
</dbReference>
<dbReference type="HOGENOM" id="CLU_1096755_0_0_2"/>
<evidence type="ECO:0008006" key="3">
    <source>
        <dbReference type="Google" id="ProtNLM"/>
    </source>
</evidence>
<dbReference type="OrthoDB" id="97983at2157"/>
<sequence>MKKVLSLLLVLMACGCIGASEKQTPSNVSTPSYSKISTYPLGNPPNWSNWTLAVLNDNRTYTWEELSKLSNDTMRIPDLNLGRTVEWRGVRPQRLGRGDFVTVINENGEVVSIPYNVSMLLAIYMDGKPMSTPIRLVASLSYGCRCNWLPGIRLVDFVNRSKALGVYGEVNNELWLSPRSFAALGNGSVHLNELLDKADVRPIARRVIFITPNGELPYSLAKIKKLNPLVVFEGKFKVPSLGIEDLRGIRLEG</sequence>
<gene>
    <name evidence="1" type="ordered locus">TK0709</name>
</gene>
<accession>Q5JG55</accession>
<proteinExistence type="predicted"/>
<dbReference type="EMBL" id="AP006878">
    <property type="protein sequence ID" value="BAD84898.1"/>
    <property type="molecule type" value="Genomic_DNA"/>
</dbReference>
<dbReference type="GeneID" id="78447223"/>
<dbReference type="RefSeq" id="WP_011249660.1">
    <property type="nucleotide sequence ID" value="NC_006624.1"/>
</dbReference>
<dbReference type="KEGG" id="tko:TK0709"/>
<name>Q5JG55_THEKO</name>
<evidence type="ECO:0000313" key="2">
    <source>
        <dbReference type="Proteomes" id="UP000000536"/>
    </source>
</evidence>
<dbReference type="EnsemblBacteria" id="BAD84898">
    <property type="protein sequence ID" value="BAD84898"/>
    <property type="gene ID" value="TK0709"/>
</dbReference>
<evidence type="ECO:0000313" key="1">
    <source>
        <dbReference type="EMBL" id="BAD84898.1"/>
    </source>
</evidence>
<dbReference type="InParanoid" id="Q5JG55"/>
<dbReference type="PROSITE" id="PS51257">
    <property type="entry name" value="PROKAR_LIPOPROTEIN"/>
    <property type="match status" value="1"/>
</dbReference>
<dbReference type="PATRIC" id="fig|69014.16.peg.690"/>
<dbReference type="eggNOG" id="arCOG01799">
    <property type="taxonomic scope" value="Archaea"/>
</dbReference>
<dbReference type="STRING" id="69014.TK0709"/>
<dbReference type="InterPro" id="IPR036374">
    <property type="entry name" value="OxRdtase_Mopterin-bd_sf"/>
</dbReference>
<protein>
    <recommendedName>
        <fullName evidence="3">Oxidoreductase molybdopterin-binding domain-containing protein</fullName>
    </recommendedName>
</protein>
<organism evidence="1 2">
    <name type="scientific">Thermococcus kodakarensis (strain ATCC BAA-918 / JCM 12380 / KOD1)</name>
    <name type="common">Pyrococcus kodakaraensis (strain KOD1)</name>
    <dbReference type="NCBI Taxonomy" id="69014"/>
    <lineage>
        <taxon>Archaea</taxon>
        <taxon>Methanobacteriati</taxon>
        <taxon>Methanobacteriota</taxon>
        <taxon>Thermococci</taxon>
        <taxon>Thermococcales</taxon>
        <taxon>Thermococcaceae</taxon>
        <taxon>Thermococcus</taxon>
    </lineage>
</organism>
<reference evidence="1 2" key="1">
    <citation type="journal article" date="2005" name="Genome Res.">
        <title>Complete genome sequence of the hyperthermophilic archaeon Thermococcus kodakaraensis KOD1 and comparison with Pyrococcus genomes.</title>
        <authorList>
            <person name="Fukui T."/>
            <person name="Atomi H."/>
            <person name="Kanai T."/>
            <person name="Matsumi R."/>
            <person name="Fujiwara S."/>
            <person name="Imanaka T."/>
        </authorList>
    </citation>
    <scope>NUCLEOTIDE SEQUENCE [LARGE SCALE GENOMIC DNA]</scope>
    <source>
        <strain evidence="2">ATCC BAA-918 / JCM 12380 / KOD1</strain>
    </source>
</reference>
<dbReference type="AlphaFoldDB" id="Q5JG55"/>